<accession>A0ABT5Z4D1</accession>
<evidence type="ECO:0000256" key="2">
    <source>
        <dbReference type="SAM" id="Phobius"/>
    </source>
</evidence>
<keyword evidence="2" id="KW-0812">Transmembrane</keyword>
<dbReference type="RefSeq" id="WP_275817695.1">
    <property type="nucleotide sequence ID" value="NZ_BAAANM010000006.1"/>
</dbReference>
<dbReference type="Proteomes" id="UP001220022">
    <property type="component" value="Unassembled WGS sequence"/>
</dbReference>
<dbReference type="EMBL" id="JARHTQ010000016">
    <property type="protein sequence ID" value="MDF2258564.1"/>
    <property type="molecule type" value="Genomic_DNA"/>
</dbReference>
<organism evidence="3 4">
    <name type="scientific">Streptantibioticus ferralitis</name>
    <dbReference type="NCBI Taxonomy" id="236510"/>
    <lineage>
        <taxon>Bacteria</taxon>
        <taxon>Bacillati</taxon>
        <taxon>Actinomycetota</taxon>
        <taxon>Actinomycetes</taxon>
        <taxon>Kitasatosporales</taxon>
        <taxon>Streptomycetaceae</taxon>
        <taxon>Streptantibioticus</taxon>
    </lineage>
</organism>
<feature type="transmembrane region" description="Helical" evidence="2">
    <location>
        <begin position="6"/>
        <end position="25"/>
    </location>
</feature>
<sequence length="55" mass="5997">MFIAHYISGWLGIPAGIVIAALFILRKRGKALQARRKQARAANASRPAPVNPTEQ</sequence>
<reference evidence="3 4" key="1">
    <citation type="submission" date="2023-03" db="EMBL/GenBank/DDBJ databases">
        <title>Draft genome sequence of type strain Streptomyces ferralitis JCM 14344.</title>
        <authorList>
            <person name="Klaysubun C."/>
            <person name="Duangmal K."/>
        </authorList>
    </citation>
    <scope>NUCLEOTIDE SEQUENCE [LARGE SCALE GENOMIC DNA]</scope>
    <source>
        <strain evidence="3 4">JCM 14344</strain>
    </source>
</reference>
<evidence type="ECO:0000313" key="3">
    <source>
        <dbReference type="EMBL" id="MDF2258564.1"/>
    </source>
</evidence>
<evidence type="ECO:0000313" key="4">
    <source>
        <dbReference type="Proteomes" id="UP001220022"/>
    </source>
</evidence>
<keyword evidence="4" id="KW-1185">Reference proteome</keyword>
<keyword evidence="2" id="KW-1133">Transmembrane helix</keyword>
<protein>
    <submittedName>
        <fullName evidence="3">Uncharacterized protein</fullName>
    </submittedName>
</protein>
<gene>
    <name evidence="3" type="ORF">P2L57_23410</name>
</gene>
<keyword evidence="2" id="KW-0472">Membrane</keyword>
<name>A0ABT5Z4D1_9ACTN</name>
<proteinExistence type="predicted"/>
<evidence type="ECO:0000256" key="1">
    <source>
        <dbReference type="SAM" id="MobiDB-lite"/>
    </source>
</evidence>
<comment type="caution">
    <text evidence="3">The sequence shown here is derived from an EMBL/GenBank/DDBJ whole genome shotgun (WGS) entry which is preliminary data.</text>
</comment>
<feature type="region of interest" description="Disordered" evidence="1">
    <location>
        <begin position="36"/>
        <end position="55"/>
    </location>
</feature>